<evidence type="ECO:0000313" key="4">
    <source>
        <dbReference type="Proteomes" id="UP000054560"/>
    </source>
</evidence>
<name>A0A0L0F3C9_9EUKA</name>
<evidence type="ECO:0000256" key="1">
    <source>
        <dbReference type="SAM" id="MobiDB-lite"/>
    </source>
</evidence>
<gene>
    <name evidence="3" type="ORF">SARC_16223</name>
</gene>
<keyword evidence="2" id="KW-0472">Membrane</keyword>
<dbReference type="EMBL" id="KQ249206">
    <property type="protein sequence ID" value="KNC71240.1"/>
    <property type="molecule type" value="Genomic_DNA"/>
</dbReference>
<feature type="compositionally biased region" description="Polar residues" evidence="1">
    <location>
        <begin position="53"/>
        <end position="63"/>
    </location>
</feature>
<feature type="non-terminal residue" evidence="3">
    <location>
        <position position="1"/>
    </location>
</feature>
<keyword evidence="2" id="KW-1133">Transmembrane helix</keyword>
<keyword evidence="2" id="KW-0812">Transmembrane</keyword>
<dbReference type="RefSeq" id="XP_014145142.1">
    <property type="nucleotide sequence ID" value="XM_014289667.1"/>
</dbReference>
<dbReference type="AlphaFoldDB" id="A0A0L0F3C9"/>
<reference evidence="3 4" key="1">
    <citation type="submission" date="2011-02" db="EMBL/GenBank/DDBJ databases">
        <title>The Genome Sequence of Sphaeroforma arctica JP610.</title>
        <authorList>
            <consortium name="The Broad Institute Genome Sequencing Platform"/>
            <person name="Russ C."/>
            <person name="Cuomo C."/>
            <person name="Young S.K."/>
            <person name="Zeng Q."/>
            <person name="Gargeya S."/>
            <person name="Alvarado L."/>
            <person name="Berlin A."/>
            <person name="Chapman S.B."/>
            <person name="Chen Z."/>
            <person name="Freedman E."/>
            <person name="Gellesch M."/>
            <person name="Goldberg J."/>
            <person name="Griggs A."/>
            <person name="Gujja S."/>
            <person name="Heilman E."/>
            <person name="Heiman D."/>
            <person name="Howarth C."/>
            <person name="Mehta T."/>
            <person name="Neiman D."/>
            <person name="Pearson M."/>
            <person name="Roberts A."/>
            <person name="Saif S."/>
            <person name="Shea T."/>
            <person name="Shenoy N."/>
            <person name="Sisk P."/>
            <person name="Stolte C."/>
            <person name="Sykes S."/>
            <person name="White J."/>
            <person name="Yandava C."/>
            <person name="Burger G."/>
            <person name="Gray M.W."/>
            <person name="Holland P.W.H."/>
            <person name="King N."/>
            <person name="Lang F.B.F."/>
            <person name="Roger A.J."/>
            <person name="Ruiz-Trillo I."/>
            <person name="Haas B."/>
            <person name="Nusbaum C."/>
            <person name="Birren B."/>
        </authorList>
    </citation>
    <scope>NUCLEOTIDE SEQUENCE [LARGE SCALE GENOMIC DNA]</scope>
    <source>
        <strain evidence="3 4">JP610</strain>
    </source>
</reference>
<dbReference type="Proteomes" id="UP000054560">
    <property type="component" value="Unassembled WGS sequence"/>
</dbReference>
<accession>A0A0L0F3C9</accession>
<feature type="transmembrane region" description="Helical" evidence="2">
    <location>
        <begin position="141"/>
        <end position="162"/>
    </location>
</feature>
<feature type="transmembrane region" description="Helical" evidence="2">
    <location>
        <begin position="113"/>
        <end position="134"/>
    </location>
</feature>
<evidence type="ECO:0000313" key="3">
    <source>
        <dbReference type="EMBL" id="KNC71240.1"/>
    </source>
</evidence>
<dbReference type="GeneID" id="25916727"/>
<evidence type="ECO:0000256" key="2">
    <source>
        <dbReference type="SAM" id="Phobius"/>
    </source>
</evidence>
<organism evidence="3 4">
    <name type="scientific">Sphaeroforma arctica JP610</name>
    <dbReference type="NCBI Taxonomy" id="667725"/>
    <lineage>
        <taxon>Eukaryota</taxon>
        <taxon>Ichthyosporea</taxon>
        <taxon>Ichthyophonida</taxon>
        <taxon>Sphaeroforma</taxon>
    </lineage>
</organism>
<feature type="region of interest" description="Disordered" evidence="1">
    <location>
        <begin position="18"/>
        <end position="87"/>
    </location>
</feature>
<feature type="transmembrane region" description="Helical" evidence="2">
    <location>
        <begin position="90"/>
        <end position="107"/>
    </location>
</feature>
<keyword evidence="4" id="KW-1185">Reference proteome</keyword>
<sequence>VLDEDGFYALLEKHTVKEGEDTVESPAAPSPAKPAVKKVKTDDSWMPQRKKTTPATPQQNSSAGALKKGDKPMKSDPASTSRSSGGKGRVGVAVWVIDYVICVYVFPWTRSDYVIRVYVFAWTGIDYVICVYVFAWTGNDYVICVYVFAWTGNDYVICVYMFSSTGNDYVICVYVFAWTGNNYVICVYVFAWTGSNYVICVYVFDW</sequence>
<proteinExistence type="predicted"/>
<protein>
    <submittedName>
        <fullName evidence="3">Uncharacterized protein</fullName>
    </submittedName>
</protein>